<dbReference type="Proteomes" id="UP000267464">
    <property type="component" value="Unassembled WGS sequence"/>
</dbReference>
<dbReference type="GO" id="GO:0016757">
    <property type="term" value="F:glycosyltransferase activity"/>
    <property type="evidence" value="ECO:0007669"/>
    <property type="project" value="InterPro"/>
</dbReference>
<accession>A0A3N7HW55</accession>
<dbReference type="InterPro" id="IPR001296">
    <property type="entry name" value="Glyco_trans_1"/>
</dbReference>
<gene>
    <name evidence="2" type="ORF">DZC73_06055</name>
</gene>
<sequence length="389" mass="42521">MSPAGPLRREVRWSDSDAGRVVHVVGCVTDEVYSFLGPATHALARSGLDQSVVMIDDVQYRHHLVSLHERAELVLAPSLRNPMRQWREVLKALRQTLADSPPRAVHLHGIVPCLVGAWAVRTSGIRAAIFYSPHGSRAMGRFKWIGATLLWLFRPLLQPGSNTAIVNVPQERRAFDKWKSVDVIESPASDVFLTVARNEARHPLVVTGGREHNPRNAELLAQLAVLLTDDALRIGFNWIGSVDPVSRQRLNAAGVSVFDVANDAERAQRLAAGWIYVAPGGTRGFPVFLVEAMAAGLPCVAMDTPQHREVIRDGETGFLCESERDLIGCIATLVDSPTLRTRIGEAARKEARERFGEGRFSSRLLAAYSFDSPTASDPDSPAPLEGAPA</sequence>
<dbReference type="PANTHER" id="PTHR45947">
    <property type="entry name" value="SULFOQUINOVOSYL TRANSFERASE SQD2"/>
    <property type="match status" value="1"/>
</dbReference>
<protein>
    <submittedName>
        <fullName evidence="2">Glycosyltransferase</fullName>
    </submittedName>
</protein>
<dbReference type="PANTHER" id="PTHR45947:SF3">
    <property type="entry name" value="SULFOQUINOVOSYL TRANSFERASE SQD2"/>
    <property type="match status" value="1"/>
</dbReference>
<proteinExistence type="predicted"/>
<dbReference type="SUPFAM" id="SSF53756">
    <property type="entry name" value="UDP-Glycosyltransferase/glycogen phosphorylase"/>
    <property type="match status" value="1"/>
</dbReference>
<evidence type="ECO:0000313" key="3">
    <source>
        <dbReference type="Proteomes" id="UP000267464"/>
    </source>
</evidence>
<feature type="domain" description="Glycosyl transferase family 1" evidence="1">
    <location>
        <begin position="262"/>
        <end position="349"/>
    </location>
</feature>
<dbReference type="InterPro" id="IPR050194">
    <property type="entry name" value="Glycosyltransferase_grp1"/>
</dbReference>
<evidence type="ECO:0000259" key="1">
    <source>
        <dbReference type="Pfam" id="PF00534"/>
    </source>
</evidence>
<name>A0A3N7HW55_9BURK</name>
<keyword evidence="3" id="KW-1185">Reference proteome</keyword>
<dbReference type="EMBL" id="QUSW01000001">
    <property type="protein sequence ID" value="RQP26564.1"/>
    <property type="molecule type" value="Genomic_DNA"/>
</dbReference>
<dbReference type="Gene3D" id="3.40.50.2000">
    <property type="entry name" value="Glycogen Phosphorylase B"/>
    <property type="match status" value="2"/>
</dbReference>
<evidence type="ECO:0000313" key="2">
    <source>
        <dbReference type="EMBL" id="RQP26564.1"/>
    </source>
</evidence>
<dbReference type="AlphaFoldDB" id="A0A3N7HW55"/>
<keyword evidence="2" id="KW-0808">Transferase</keyword>
<reference evidence="2 3" key="2">
    <citation type="submission" date="2018-12" db="EMBL/GenBank/DDBJ databases">
        <title>Rhizobacter gummiphilus sp. nov., a rubber-degrading bacterium isolated from the soil of a botanical garden in Japan.</title>
        <authorList>
            <person name="Shunsuke S.S."/>
        </authorList>
    </citation>
    <scope>NUCLEOTIDE SEQUENCE [LARGE SCALE GENOMIC DNA]</scope>
    <source>
        <strain evidence="2 3">S-16</strain>
    </source>
</reference>
<organism evidence="2 3">
    <name type="scientific">Piscinibacter terrae</name>
    <dbReference type="NCBI Taxonomy" id="2496871"/>
    <lineage>
        <taxon>Bacteria</taxon>
        <taxon>Pseudomonadati</taxon>
        <taxon>Pseudomonadota</taxon>
        <taxon>Betaproteobacteria</taxon>
        <taxon>Burkholderiales</taxon>
        <taxon>Sphaerotilaceae</taxon>
        <taxon>Piscinibacter</taxon>
    </lineage>
</organism>
<dbReference type="RefSeq" id="WP_124539253.1">
    <property type="nucleotide sequence ID" value="NZ_QUSW01000001.1"/>
</dbReference>
<reference evidence="2 3" key="1">
    <citation type="submission" date="2018-08" db="EMBL/GenBank/DDBJ databases">
        <authorList>
            <person name="Khan S.A."/>
            <person name="Jeon C.O."/>
            <person name="Chun B.H."/>
            <person name="Jeong S.E."/>
        </authorList>
    </citation>
    <scope>NUCLEOTIDE SEQUENCE [LARGE SCALE GENOMIC DNA]</scope>
    <source>
        <strain evidence="2 3">S-16</strain>
    </source>
</reference>
<dbReference type="Pfam" id="PF00534">
    <property type="entry name" value="Glycos_transf_1"/>
    <property type="match status" value="1"/>
</dbReference>
<dbReference type="OrthoDB" id="832722at2"/>
<comment type="caution">
    <text evidence="2">The sequence shown here is derived from an EMBL/GenBank/DDBJ whole genome shotgun (WGS) entry which is preliminary data.</text>
</comment>